<dbReference type="PANTHER" id="PTHR43817">
    <property type="entry name" value="GLYCOSYL HYDROLASE"/>
    <property type="match status" value="1"/>
</dbReference>
<dbReference type="AlphaFoldDB" id="A0A0U5CE09"/>
<dbReference type="GO" id="GO:0005975">
    <property type="term" value="P:carbohydrate metabolic process"/>
    <property type="evidence" value="ECO:0007669"/>
    <property type="project" value="InterPro"/>
</dbReference>
<keyword evidence="3 5" id="KW-0378">Hydrolase</keyword>
<dbReference type="SUPFAM" id="SSF75005">
    <property type="entry name" value="Arabinanase/levansucrase/invertase"/>
    <property type="match status" value="1"/>
</dbReference>
<comment type="similarity">
    <text evidence="1 5">Belongs to the glycosyl hydrolase 43 family.</text>
</comment>
<dbReference type="InterPro" id="IPR023296">
    <property type="entry name" value="Glyco_hydro_beta-prop_sf"/>
</dbReference>
<dbReference type="PIRSF" id="PIRSF025414">
    <property type="entry name" value="Alpha-L-arabinofuranosidase"/>
    <property type="match status" value="1"/>
</dbReference>
<keyword evidence="9" id="KW-1185">Reference proteome</keyword>
<gene>
    <name evidence="8" type="ORF">ASPCAL11275</name>
</gene>
<evidence type="ECO:0000256" key="7">
    <source>
        <dbReference type="SAM" id="SignalP"/>
    </source>
</evidence>
<evidence type="ECO:0008006" key="10">
    <source>
        <dbReference type="Google" id="ProtNLM"/>
    </source>
</evidence>
<evidence type="ECO:0000256" key="4">
    <source>
        <dbReference type="ARBA" id="ARBA00023295"/>
    </source>
</evidence>
<dbReference type="Pfam" id="PF04616">
    <property type="entry name" value="Glyco_hydro_43"/>
    <property type="match status" value="1"/>
</dbReference>
<evidence type="ECO:0000256" key="3">
    <source>
        <dbReference type="ARBA" id="ARBA00022801"/>
    </source>
</evidence>
<dbReference type="OMA" id="WMAYHAN"/>
<feature type="signal peptide" evidence="7">
    <location>
        <begin position="1"/>
        <end position="24"/>
    </location>
</feature>
<evidence type="ECO:0000256" key="5">
    <source>
        <dbReference type="RuleBase" id="RU361187"/>
    </source>
</evidence>
<dbReference type="InterPro" id="IPR016828">
    <property type="entry name" value="Alpha-L-arabinofuranosidase"/>
</dbReference>
<evidence type="ECO:0000313" key="9">
    <source>
        <dbReference type="Proteomes" id="UP000054771"/>
    </source>
</evidence>
<dbReference type="PANTHER" id="PTHR43817:SF1">
    <property type="entry name" value="HYDROLASE, FAMILY 43, PUTATIVE (AFU_ORTHOLOGUE AFUA_3G01660)-RELATED"/>
    <property type="match status" value="1"/>
</dbReference>
<reference evidence="9" key="1">
    <citation type="journal article" date="2016" name="Genome Announc.">
        <title>Draft genome sequences of fungus Aspergillus calidoustus.</title>
        <authorList>
            <person name="Horn F."/>
            <person name="Linde J."/>
            <person name="Mattern D.J."/>
            <person name="Walther G."/>
            <person name="Guthke R."/>
            <person name="Scherlach K."/>
            <person name="Martin K."/>
            <person name="Brakhage A.A."/>
            <person name="Petzke L."/>
            <person name="Valiante V."/>
        </authorList>
    </citation>
    <scope>NUCLEOTIDE SEQUENCE [LARGE SCALE GENOMIC DNA]</scope>
    <source>
        <strain evidence="9">SF006504</strain>
    </source>
</reference>
<keyword evidence="4 5" id="KW-0326">Glycosidase</keyword>
<proteinExistence type="inferred from homology"/>
<name>A0A0U5CE09_ASPCI</name>
<evidence type="ECO:0000256" key="2">
    <source>
        <dbReference type="ARBA" id="ARBA00022729"/>
    </source>
</evidence>
<protein>
    <recommendedName>
        <fullName evidence="10">Glycoside hydrolase family 43 protein</fullName>
    </recommendedName>
</protein>
<evidence type="ECO:0000256" key="6">
    <source>
        <dbReference type="SAM" id="MobiDB-lite"/>
    </source>
</evidence>
<feature type="chain" id="PRO_5006855645" description="Glycoside hydrolase family 43 protein" evidence="7">
    <location>
        <begin position="25"/>
        <end position="329"/>
    </location>
</feature>
<keyword evidence="2 7" id="KW-0732">Signal</keyword>
<dbReference type="Gene3D" id="2.115.10.20">
    <property type="entry name" value="Glycosyl hydrolase domain, family 43"/>
    <property type="match status" value="1"/>
</dbReference>
<evidence type="ECO:0000313" key="8">
    <source>
        <dbReference type="EMBL" id="CEL08122.1"/>
    </source>
</evidence>
<dbReference type="Proteomes" id="UP000054771">
    <property type="component" value="Unassembled WGS sequence"/>
</dbReference>
<dbReference type="GO" id="GO:0004553">
    <property type="term" value="F:hydrolase activity, hydrolyzing O-glycosyl compounds"/>
    <property type="evidence" value="ECO:0007669"/>
    <property type="project" value="InterPro"/>
</dbReference>
<feature type="region of interest" description="Disordered" evidence="6">
    <location>
        <begin position="310"/>
        <end position="329"/>
    </location>
</feature>
<dbReference type="InterPro" id="IPR006710">
    <property type="entry name" value="Glyco_hydro_43"/>
</dbReference>
<accession>A0A0U5CE09</accession>
<organism evidence="8 9">
    <name type="scientific">Aspergillus calidoustus</name>
    <dbReference type="NCBI Taxonomy" id="454130"/>
    <lineage>
        <taxon>Eukaryota</taxon>
        <taxon>Fungi</taxon>
        <taxon>Dikarya</taxon>
        <taxon>Ascomycota</taxon>
        <taxon>Pezizomycotina</taxon>
        <taxon>Eurotiomycetes</taxon>
        <taxon>Eurotiomycetidae</taxon>
        <taxon>Eurotiales</taxon>
        <taxon>Aspergillaceae</taxon>
        <taxon>Aspergillus</taxon>
        <taxon>Aspergillus subgen. Nidulantes</taxon>
    </lineage>
</organism>
<dbReference type="CDD" id="cd18820">
    <property type="entry name" value="GH43_LbAraf43-like"/>
    <property type="match status" value="1"/>
</dbReference>
<evidence type="ECO:0000256" key="1">
    <source>
        <dbReference type="ARBA" id="ARBA00009865"/>
    </source>
</evidence>
<dbReference type="EMBL" id="CDMC01000010">
    <property type="protein sequence ID" value="CEL08122.1"/>
    <property type="molecule type" value="Genomic_DNA"/>
</dbReference>
<sequence length="329" mass="35672">MIFSLRSAARSLFLLSSLLGASNAASFTNPLKDPNGSDPYAVYVDGYYYLTTTTWTDVQITRATTLEGLKTGEVQVVWSDSDPNRCCSVWAPEFHLIDGVWYLYYTAGSSDTLDNQRVHVLQGGASPWDPYTYLGQVTPEWGIDGTVLTVESQNYLIWSCMANGIQCNCIATLDTPSTIGETHILSEPVEDWETVGAPVNEGAAPLYHDGKIWVAYSASYCWTANYSLALLEYDGAGDPLDSASWTKSQGPVFVSADGNYGTGHNGFFTSPDGTEIWNIYHATRIAEGACDGNRYTAALRVEWNEDGSPDLGVAPSLDTVLEGPSGEVA</sequence>
<dbReference type="OrthoDB" id="272289at2759"/>
<dbReference type="STRING" id="454130.A0A0U5CE09"/>